<accession>A0A3E0DYN0</accession>
<dbReference type="GO" id="GO:0005829">
    <property type="term" value="C:cytosol"/>
    <property type="evidence" value="ECO:0007669"/>
    <property type="project" value="TreeGrafter"/>
</dbReference>
<dbReference type="Pfam" id="PF00550">
    <property type="entry name" value="PP-binding"/>
    <property type="match status" value="1"/>
</dbReference>
<dbReference type="PANTHER" id="PTHR45527">
    <property type="entry name" value="NONRIBOSOMAL PEPTIDE SYNTHETASE"/>
    <property type="match status" value="1"/>
</dbReference>
<dbReference type="InterPro" id="IPR009081">
    <property type="entry name" value="PP-bd_ACP"/>
</dbReference>
<dbReference type="PANTHER" id="PTHR45527:SF14">
    <property type="entry name" value="PLIPASTATIN SYNTHASE SUBUNIT B"/>
    <property type="match status" value="1"/>
</dbReference>
<dbReference type="AlphaFoldDB" id="A0A3E0DYN0"/>
<dbReference type="SUPFAM" id="SSF47336">
    <property type="entry name" value="ACP-like"/>
    <property type="match status" value="1"/>
</dbReference>
<evidence type="ECO:0000256" key="1">
    <source>
        <dbReference type="ARBA" id="ARBA00001957"/>
    </source>
</evidence>
<comment type="caution">
    <text evidence="5">The sequence shown here is derived from an EMBL/GenBank/DDBJ whole genome shotgun (WGS) entry which is preliminary data.</text>
</comment>
<evidence type="ECO:0000259" key="4">
    <source>
        <dbReference type="PROSITE" id="PS50075"/>
    </source>
</evidence>
<dbReference type="PROSITE" id="PS00012">
    <property type="entry name" value="PHOSPHOPANTETHEINE"/>
    <property type="match status" value="1"/>
</dbReference>
<keyword evidence="3" id="KW-0597">Phosphoprotein</keyword>
<dbReference type="Gene3D" id="1.10.1200.10">
    <property type="entry name" value="ACP-like"/>
    <property type="match status" value="1"/>
</dbReference>
<dbReference type="Gene3D" id="3.30.300.30">
    <property type="match status" value="1"/>
</dbReference>
<dbReference type="GO" id="GO:0031177">
    <property type="term" value="F:phosphopantetheine binding"/>
    <property type="evidence" value="ECO:0007669"/>
    <property type="project" value="TreeGrafter"/>
</dbReference>
<reference evidence="5 6" key="1">
    <citation type="submission" date="2018-08" db="EMBL/GenBank/DDBJ databases">
        <title>Genomic Encyclopedia of Archaeal and Bacterial Type Strains, Phase II (KMG-II): from individual species to whole genera.</title>
        <authorList>
            <person name="Goeker M."/>
        </authorList>
    </citation>
    <scope>NUCLEOTIDE SEQUENCE [LARGE SCALE GENOMIC DNA]</scope>
    <source>
        <strain evidence="5 6">DSM 100880</strain>
    </source>
</reference>
<keyword evidence="2" id="KW-0596">Phosphopantetheine</keyword>
<evidence type="ECO:0000256" key="3">
    <source>
        <dbReference type="ARBA" id="ARBA00022553"/>
    </source>
</evidence>
<comment type="cofactor">
    <cofactor evidence="1">
        <name>pantetheine 4'-phosphate</name>
        <dbReference type="ChEBI" id="CHEBI:47942"/>
    </cofactor>
</comment>
<dbReference type="InterPro" id="IPR045851">
    <property type="entry name" value="AMP-bd_C_sf"/>
</dbReference>
<dbReference type="OrthoDB" id="1374991at2"/>
<dbReference type="PROSITE" id="PS50075">
    <property type="entry name" value="CARRIER"/>
    <property type="match status" value="1"/>
</dbReference>
<dbReference type="Proteomes" id="UP000257136">
    <property type="component" value="Unassembled WGS sequence"/>
</dbReference>
<dbReference type="RefSeq" id="WP_115815210.1">
    <property type="nucleotide sequence ID" value="NZ_QUNI01000022.1"/>
</dbReference>
<organism evidence="5 6">
    <name type="scientific">Flavobacterium aquicola</name>
    <dbReference type="NCBI Taxonomy" id="1682742"/>
    <lineage>
        <taxon>Bacteria</taxon>
        <taxon>Pseudomonadati</taxon>
        <taxon>Bacteroidota</taxon>
        <taxon>Flavobacteriia</taxon>
        <taxon>Flavobacteriales</taxon>
        <taxon>Flavobacteriaceae</taxon>
        <taxon>Flavobacterium</taxon>
    </lineage>
</organism>
<gene>
    <name evidence="5" type="ORF">C8P67_1221</name>
</gene>
<evidence type="ECO:0000313" key="6">
    <source>
        <dbReference type="Proteomes" id="UP000257136"/>
    </source>
</evidence>
<sequence>MVPQLWVALDAMPLTGNGKLDKKSLPNPDSSDLSSREYVAPRNEIEAQLAEIWQNLLGVERVGVYDNFFELGGHSLLATRLVSMIRKELRIEVSIREVFEHTTIVELSSLIEFFEQDFNDDQEDKENYNITIEI</sequence>
<dbReference type="FunFam" id="1.10.1200.10:FF:000005">
    <property type="entry name" value="Nonribosomal peptide synthetase 1"/>
    <property type="match status" value="1"/>
</dbReference>
<dbReference type="GO" id="GO:0043041">
    <property type="term" value="P:amino acid activation for nonribosomal peptide biosynthetic process"/>
    <property type="evidence" value="ECO:0007669"/>
    <property type="project" value="TreeGrafter"/>
</dbReference>
<evidence type="ECO:0000313" key="5">
    <source>
        <dbReference type="EMBL" id="REG90460.1"/>
    </source>
</evidence>
<dbReference type="SUPFAM" id="SSF56801">
    <property type="entry name" value="Acetyl-CoA synthetase-like"/>
    <property type="match status" value="1"/>
</dbReference>
<name>A0A3E0DYN0_9FLAO</name>
<dbReference type="EMBL" id="QUNI01000022">
    <property type="protein sequence ID" value="REG90460.1"/>
    <property type="molecule type" value="Genomic_DNA"/>
</dbReference>
<protein>
    <submittedName>
        <fullName evidence="5">Phosphopantetheine binding protein</fullName>
    </submittedName>
</protein>
<proteinExistence type="predicted"/>
<feature type="domain" description="Carrier" evidence="4">
    <location>
        <begin position="40"/>
        <end position="115"/>
    </location>
</feature>
<dbReference type="InterPro" id="IPR006162">
    <property type="entry name" value="Ppantetheine_attach_site"/>
</dbReference>
<evidence type="ECO:0000256" key="2">
    <source>
        <dbReference type="ARBA" id="ARBA00022450"/>
    </source>
</evidence>
<dbReference type="GO" id="GO:0044550">
    <property type="term" value="P:secondary metabolite biosynthetic process"/>
    <property type="evidence" value="ECO:0007669"/>
    <property type="project" value="TreeGrafter"/>
</dbReference>
<keyword evidence="6" id="KW-1185">Reference proteome</keyword>
<dbReference type="InterPro" id="IPR036736">
    <property type="entry name" value="ACP-like_sf"/>
</dbReference>